<reference evidence="11 12" key="1">
    <citation type="submission" date="2011-11" db="EMBL/GenBank/DDBJ databases">
        <title>Complete sequence of Spirochaeta sp. grapes.</title>
        <authorList>
            <consortium name="US DOE Joint Genome Institute"/>
            <person name="Lucas S."/>
            <person name="Han J."/>
            <person name="Lapidus A."/>
            <person name="Cheng J.-F."/>
            <person name="Goodwin L."/>
            <person name="Pitluck S."/>
            <person name="Peters L."/>
            <person name="Ovchinnikova G."/>
            <person name="Munk A.C."/>
            <person name="Detter J.C."/>
            <person name="Han C."/>
            <person name="Tapia R."/>
            <person name="Land M."/>
            <person name="Hauser L."/>
            <person name="Kyrpides N."/>
            <person name="Ivanova N."/>
            <person name="Pagani I."/>
            <person name="Ritalahtilisa K."/>
            <person name="Loeffler F."/>
            <person name="Woyke T."/>
        </authorList>
    </citation>
    <scope>NUCLEOTIDE SEQUENCE [LARGE SCALE GENOMIC DNA]</scope>
    <source>
        <strain evidence="12">ATCC BAA-1885 / DSM 22778 / Grapes</strain>
    </source>
</reference>
<keyword evidence="3" id="KW-0050">Antiport</keyword>
<keyword evidence="8 10" id="KW-0472">Membrane</keyword>
<keyword evidence="12" id="KW-1185">Reference proteome</keyword>
<feature type="transmembrane region" description="Helical" evidence="10">
    <location>
        <begin position="168"/>
        <end position="188"/>
    </location>
</feature>
<feature type="transmembrane region" description="Helical" evidence="10">
    <location>
        <begin position="263"/>
        <end position="286"/>
    </location>
</feature>
<dbReference type="GO" id="GO:0042910">
    <property type="term" value="F:xenobiotic transmembrane transporter activity"/>
    <property type="evidence" value="ECO:0007669"/>
    <property type="project" value="InterPro"/>
</dbReference>
<evidence type="ECO:0000256" key="1">
    <source>
        <dbReference type="ARBA" id="ARBA00004651"/>
    </source>
</evidence>
<dbReference type="PIRSF" id="PIRSF006603">
    <property type="entry name" value="DinF"/>
    <property type="match status" value="1"/>
</dbReference>
<dbReference type="KEGG" id="sgp:SpiGrapes_0788"/>
<dbReference type="InterPro" id="IPR002528">
    <property type="entry name" value="MATE_fam"/>
</dbReference>
<evidence type="ECO:0000256" key="7">
    <source>
        <dbReference type="ARBA" id="ARBA00023065"/>
    </source>
</evidence>
<sequence>MKFPLSQEARQINKEIFKLSLPTMSGSLFQAFYDIVDMVWIGMINTQAVAAATIFVTLFWVIEILNEVVGTSSISMLSQYYGSGDLEKTRDASEQTFVFKALLGVIGAIIMMILLPPFFHLYSSDPKVITYGLRYGYIRIVFLPVFFSSFTVNTIFRCTGDAKTPMRLLIISSLLNLLLDPLLMFDVIPGTSIHGLGWGMVGAAVATVISVTFSFTVGFFLLVTGRAPIKIRSKGIFHLDWAVDRKLLTIGLPSGLNLLLRNVVTFVILKLVSYYGTGAIAVLGIANRIYQFGAMPSSGLGMGSGILVGQALGSEEVLKSRHIVFLTSANGLVFSLLSSVAFFIFPRQLLSLFLGKGDINLFDGIGLMYVYGLSLMVLSLMSGLGAAFFGSGKTHPILYASLISQWCFQVPYALFVTLVLHLPVTYLWVAYFIGDFIECVGMYIYYRKGEWTQHRV</sequence>
<evidence type="ECO:0000256" key="10">
    <source>
        <dbReference type="SAM" id="Phobius"/>
    </source>
</evidence>
<evidence type="ECO:0000256" key="9">
    <source>
        <dbReference type="ARBA" id="ARBA00031636"/>
    </source>
</evidence>
<dbReference type="HOGENOM" id="CLU_012893_5_3_12"/>
<dbReference type="eggNOG" id="COG0534">
    <property type="taxonomic scope" value="Bacteria"/>
</dbReference>
<feature type="transmembrane region" description="Helical" evidence="10">
    <location>
        <begin position="397"/>
        <end position="420"/>
    </location>
</feature>
<evidence type="ECO:0000256" key="6">
    <source>
        <dbReference type="ARBA" id="ARBA00022989"/>
    </source>
</evidence>
<feature type="transmembrane region" description="Helical" evidence="10">
    <location>
        <begin position="324"/>
        <end position="345"/>
    </location>
</feature>
<evidence type="ECO:0000256" key="4">
    <source>
        <dbReference type="ARBA" id="ARBA00022475"/>
    </source>
</evidence>
<feature type="transmembrane region" description="Helical" evidence="10">
    <location>
        <begin position="200"/>
        <end position="223"/>
    </location>
</feature>
<evidence type="ECO:0000256" key="5">
    <source>
        <dbReference type="ARBA" id="ARBA00022692"/>
    </source>
</evidence>
<feature type="transmembrane region" description="Helical" evidence="10">
    <location>
        <begin position="365"/>
        <end position="390"/>
    </location>
</feature>
<dbReference type="NCBIfam" id="TIGR00797">
    <property type="entry name" value="matE"/>
    <property type="match status" value="1"/>
</dbReference>
<evidence type="ECO:0000313" key="12">
    <source>
        <dbReference type="Proteomes" id="UP000005632"/>
    </source>
</evidence>
<keyword evidence="4" id="KW-1003">Cell membrane</keyword>
<dbReference type="GO" id="GO:0005886">
    <property type="term" value="C:plasma membrane"/>
    <property type="evidence" value="ECO:0007669"/>
    <property type="project" value="UniProtKB-SubCell"/>
</dbReference>
<dbReference type="STRING" id="158190.SpiGrapes_0788"/>
<gene>
    <name evidence="11" type="ordered locus">SpiGrapes_0788</name>
</gene>
<feature type="transmembrane region" description="Helical" evidence="10">
    <location>
        <begin position="292"/>
        <end position="312"/>
    </location>
</feature>
<evidence type="ECO:0000256" key="3">
    <source>
        <dbReference type="ARBA" id="ARBA00022449"/>
    </source>
</evidence>
<accession>G8QQ45</accession>
<feature type="transmembrane region" description="Helical" evidence="10">
    <location>
        <begin position="135"/>
        <end position="156"/>
    </location>
</feature>
<dbReference type="RefSeq" id="WP_014269471.1">
    <property type="nucleotide sequence ID" value="NC_016633.1"/>
</dbReference>
<keyword evidence="2" id="KW-0813">Transport</keyword>
<organism evidence="11 12">
    <name type="scientific">Sphaerochaeta pleomorpha (strain ATCC BAA-1885 / DSM 22778 / Grapes)</name>
    <dbReference type="NCBI Taxonomy" id="158190"/>
    <lineage>
        <taxon>Bacteria</taxon>
        <taxon>Pseudomonadati</taxon>
        <taxon>Spirochaetota</taxon>
        <taxon>Spirochaetia</taxon>
        <taxon>Spirochaetales</taxon>
        <taxon>Sphaerochaetaceae</taxon>
        <taxon>Sphaerochaeta</taxon>
    </lineage>
</organism>
<dbReference type="PANTHER" id="PTHR43298:SF2">
    <property type="entry name" value="FMN_FAD EXPORTER YEEO-RELATED"/>
    <property type="match status" value="1"/>
</dbReference>
<dbReference type="EMBL" id="CP003155">
    <property type="protein sequence ID" value="AEV28622.1"/>
    <property type="molecule type" value="Genomic_DNA"/>
</dbReference>
<evidence type="ECO:0000313" key="11">
    <source>
        <dbReference type="EMBL" id="AEV28622.1"/>
    </source>
</evidence>
<feature type="transmembrane region" description="Helical" evidence="10">
    <location>
        <begin position="97"/>
        <end position="115"/>
    </location>
</feature>
<dbReference type="CDD" id="cd13137">
    <property type="entry name" value="MATE_NorM_like"/>
    <property type="match status" value="1"/>
</dbReference>
<dbReference type="GO" id="GO:0015297">
    <property type="term" value="F:antiporter activity"/>
    <property type="evidence" value="ECO:0007669"/>
    <property type="project" value="UniProtKB-KW"/>
</dbReference>
<dbReference type="InterPro" id="IPR048279">
    <property type="entry name" value="MdtK-like"/>
</dbReference>
<dbReference type="PANTHER" id="PTHR43298">
    <property type="entry name" value="MULTIDRUG RESISTANCE PROTEIN NORM-RELATED"/>
    <property type="match status" value="1"/>
</dbReference>
<evidence type="ECO:0000256" key="8">
    <source>
        <dbReference type="ARBA" id="ARBA00023136"/>
    </source>
</evidence>
<keyword evidence="6 10" id="KW-1133">Transmembrane helix</keyword>
<dbReference type="GO" id="GO:0006811">
    <property type="term" value="P:monoatomic ion transport"/>
    <property type="evidence" value="ECO:0007669"/>
    <property type="project" value="UniProtKB-KW"/>
</dbReference>
<protein>
    <recommendedName>
        <fullName evidence="9">Multidrug-efflux transporter</fullName>
    </recommendedName>
</protein>
<feature type="transmembrane region" description="Helical" evidence="10">
    <location>
        <begin position="426"/>
        <end position="446"/>
    </location>
</feature>
<feature type="transmembrane region" description="Helical" evidence="10">
    <location>
        <begin position="39"/>
        <end position="62"/>
    </location>
</feature>
<evidence type="ECO:0000256" key="2">
    <source>
        <dbReference type="ARBA" id="ARBA00022448"/>
    </source>
</evidence>
<name>G8QQ45_SPHPG</name>
<dbReference type="Pfam" id="PF01554">
    <property type="entry name" value="MatE"/>
    <property type="match status" value="2"/>
</dbReference>
<comment type="subcellular location">
    <subcellularLocation>
        <location evidence="1">Cell membrane</location>
        <topology evidence="1">Multi-pass membrane protein</topology>
    </subcellularLocation>
</comment>
<keyword evidence="5 10" id="KW-0812">Transmembrane</keyword>
<dbReference type="AlphaFoldDB" id="G8QQ45"/>
<dbReference type="OrthoDB" id="9811110at2"/>
<proteinExistence type="predicted"/>
<keyword evidence="7" id="KW-0406">Ion transport</keyword>
<dbReference type="InterPro" id="IPR050222">
    <property type="entry name" value="MATE_MdtK"/>
</dbReference>
<dbReference type="Proteomes" id="UP000005632">
    <property type="component" value="Chromosome"/>
</dbReference>